<gene>
    <name evidence="2" type="ORF">CSOJ01_01799</name>
</gene>
<evidence type="ECO:0000313" key="2">
    <source>
        <dbReference type="EMBL" id="KAF6818634.1"/>
    </source>
</evidence>
<dbReference type="Proteomes" id="UP000652219">
    <property type="component" value="Unassembled WGS sequence"/>
</dbReference>
<keyword evidence="3" id="KW-1185">Reference proteome</keyword>
<accession>A0A8H6JSQ1</accession>
<dbReference type="EMBL" id="WIGN01000014">
    <property type="protein sequence ID" value="KAF6818634.1"/>
    <property type="molecule type" value="Genomic_DNA"/>
</dbReference>
<evidence type="ECO:0000256" key="1">
    <source>
        <dbReference type="SAM" id="MobiDB-lite"/>
    </source>
</evidence>
<name>A0A8H6JSQ1_9PEZI</name>
<feature type="region of interest" description="Disordered" evidence="1">
    <location>
        <begin position="97"/>
        <end position="117"/>
    </location>
</feature>
<reference evidence="2 3" key="1">
    <citation type="journal article" date="2020" name="Phytopathology">
        <title>Genome Sequence Resources of Colletotrichum truncatum, C. plurivorum, C. musicola, and C. sojae: Four Species Pathogenic to Soybean (Glycine max).</title>
        <authorList>
            <person name="Rogerio F."/>
            <person name="Boufleur T.R."/>
            <person name="Ciampi-Guillardi M."/>
            <person name="Sukno S.A."/>
            <person name="Thon M.R."/>
            <person name="Massola Junior N.S."/>
            <person name="Baroncelli R."/>
        </authorList>
    </citation>
    <scope>NUCLEOTIDE SEQUENCE [LARGE SCALE GENOMIC DNA]</scope>
    <source>
        <strain evidence="2 3">LFN0009</strain>
    </source>
</reference>
<comment type="caution">
    <text evidence="2">The sequence shown here is derived from an EMBL/GenBank/DDBJ whole genome shotgun (WGS) entry which is preliminary data.</text>
</comment>
<dbReference type="AlphaFoldDB" id="A0A8H6JSQ1"/>
<organism evidence="2 3">
    <name type="scientific">Colletotrichum sojae</name>
    <dbReference type="NCBI Taxonomy" id="2175907"/>
    <lineage>
        <taxon>Eukaryota</taxon>
        <taxon>Fungi</taxon>
        <taxon>Dikarya</taxon>
        <taxon>Ascomycota</taxon>
        <taxon>Pezizomycotina</taxon>
        <taxon>Sordariomycetes</taxon>
        <taxon>Hypocreomycetidae</taxon>
        <taxon>Glomerellales</taxon>
        <taxon>Glomerellaceae</taxon>
        <taxon>Colletotrichum</taxon>
        <taxon>Colletotrichum orchidearum species complex</taxon>
    </lineage>
</organism>
<sequence length="680" mass="77388">MPLARPTTQCCRAIQQHIRAPLDDVWVTDGMLAQAFERYCYVSHLARRRSSFVPGPLEGKRRLGKRKMTDMHMDNGSTLPPWAIEFPVDLRRWKWQPPTARSPNETREPGLPSSGSASDFSGILKWWHSKCRMTEEIRPTKEELEHIGKEPLAPSVALLESLSKARSAVAATTSDALPLAFYNFIGGLQQDLKLGVLDVKVVTRAISTFPQSLMDTATDRDVVNAAIEMFLSAVVHGIASSKVLGPTEFNGNFWNRLLLRMSQLQDNDATNSLLRTTLDAVPLGRVNDAHEGFVAAVQRLIMSRSTDPGRAADIGVALRKLNTFSHKKLLHKIEAAVGEGSNAFVKATRQKLRFLWLQTLAHMPHIRQADLWDACVRLSYFDPKNPGLIGRDLSQLLVQQWSSRGYLRRQEALEDRCNRDADESEKLSLAALPVNMLSMQAHSVPSTRLLLSLFAALRRFGREAELIESIESLCEARKKLPIQPFIQLAVHSRDHRIALMIHSIIKNYRTKVSCYFETKWHWTHWELYIKDIIMDREVFVGTVWEMVDLGISEDTSQKGYKELSARRKRLFANMAVWFSEASHLNDSQAKRNVEKCVVRIHKQGEELPDKVIQALASVATRELKRGERGRTDRMRWMLGLLEQYKGSAQRCEVQRVLEKWRQINEELMTSSRRGMIGGPR</sequence>
<protein>
    <submittedName>
        <fullName evidence="2">Uncharacterized protein</fullName>
    </submittedName>
</protein>
<proteinExistence type="predicted"/>
<evidence type="ECO:0000313" key="3">
    <source>
        <dbReference type="Proteomes" id="UP000652219"/>
    </source>
</evidence>